<keyword evidence="11" id="KW-1185">Reference proteome</keyword>
<dbReference type="AlphaFoldDB" id="A0A8J7FKU4"/>
<dbReference type="PROSITE" id="PS51746">
    <property type="entry name" value="PPM_2"/>
    <property type="match status" value="1"/>
</dbReference>
<comment type="subcellular location">
    <subcellularLocation>
        <location evidence="1">Cell membrane</location>
        <topology evidence="1">Multi-pass membrane protein</topology>
    </subcellularLocation>
</comment>
<accession>A0A8J7FKU4</accession>
<dbReference type="InterPro" id="IPR052016">
    <property type="entry name" value="Bact_Sigma-Reg"/>
</dbReference>
<dbReference type="InterPro" id="IPR033480">
    <property type="entry name" value="sCache_2"/>
</dbReference>
<keyword evidence="4" id="KW-0378">Hydrolase</keyword>
<name>A0A8J7FKU4_9NEIS</name>
<comment type="caution">
    <text evidence="10">The sequence shown here is derived from an EMBL/GenBank/DDBJ whole genome shotgun (WGS) entry which is preliminary data.</text>
</comment>
<dbReference type="InterPro" id="IPR036457">
    <property type="entry name" value="PPM-type-like_dom_sf"/>
</dbReference>
<keyword evidence="5 7" id="KW-1133">Transmembrane helix</keyword>
<feature type="transmembrane region" description="Helical" evidence="7">
    <location>
        <begin position="327"/>
        <end position="345"/>
    </location>
</feature>
<evidence type="ECO:0000256" key="3">
    <source>
        <dbReference type="ARBA" id="ARBA00022692"/>
    </source>
</evidence>
<gene>
    <name evidence="10" type="ORF">INR99_01415</name>
</gene>
<dbReference type="Gene3D" id="6.10.340.10">
    <property type="match status" value="1"/>
</dbReference>
<dbReference type="CDD" id="cd18774">
    <property type="entry name" value="PDC2_HK_sensor"/>
    <property type="match status" value="1"/>
</dbReference>
<dbReference type="Gene3D" id="3.30.450.20">
    <property type="entry name" value="PAS domain"/>
    <property type="match status" value="1"/>
</dbReference>
<dbReference type="InterPro" id="IPR004010">
    <property type="entry name" value="Double_Cache_2"/>
</dbReference>
<dbReference type="CDD" id="cd06225">
    <property type="entry name" value="HAMP"/>
    <property type="match status" value="1"/>
</dbReference>
<organism evidence="10 11">
    <name type="scientific">Chitinilyticum piscinae</name>
    <dbReference type="NCBI Taxonomy" id="2866724"/>
    <lineage>
        <taxon>Bacteria</taxon>
        <taxon>Pseudomonadati</taxon>
        <taxon>Pseudomonadota</taxon>
        <taxon>Betaproteobacteria</taxon>
        <taxon>Neisseriales</taxon>
        <taxon>Chitinibacteraceae</taxon>
        <taxon>Chitinilyticum</taxon>
    </lineage>
</organism>
<feature type="domain" description="PPM-type phosphatase" evidence="9">
    <location>
        <begin position="445"/>
        <end position="660"/>
    </location>
</feature>
<dbReference type="InterPro" id="IPR003660">
    <property type="entry name" value="HAMP_dom"/>
</dbReference>
<protein>
    <submittedName>
        <fullName evidence="10">SpoIIE family protein phosphatase</fullName>
    </submittedName>
</protein>
<dbReference type="Pfam" id="PF07228">
    <property type="entry name" value="SpoIIE"/>
    <property type="match status" value="1"/>
</dbReference>
<dbReference type="PANTHER" id="PTHR43156">
    <property type="entry name" value="STAGE II SPORULATION PROTEIN E-RELATED"/>
    <property type="match status" value="1"/>
</dbReference>
<dbReference type="SMART" id="SM01049">
    <property type="entry name" value="Cache_2"/>
    <property type="match status" value="1"/>
</dbReference>
<feature type="domain" description="HAMP" evidence="8">
    <location>
        <begin position="346"/>
        <end position="406"/>
    </location>
</feature>
<reference evidence="10 11" key="1">
    <citation type="submission" date="2020-10" db="EMBL/GenBank/DDBJ databases">
        <title>The genome sequence of Chitinilyticum litopenaei 4Y14.</title>
        <authorList>
            <person name="Liu Y."/>
        </authorList>
    </citation>
    <scope>NUCLEOTIDE SEQUENCE [LARGE SCALE GENOMIC DNA]</scope>
    <source>
        <strain evidence="10 11">4Y14</strain>
    </source>
</reference>
<evidence type="ECO:0000256" key="2">
    <source>
        <dbReference type="ARBA" id="ARBA00022475"/>
    </source>
</evidence>
<evidence type="ECO:0000313" key="11">
    <source>
        <dbReference type="Proteomes" id="UP000604481"/>
    </source>
</evidence>
<dbReference type="Gene3D" id="3.60.40.10">
    <property type="entry name" value="PPM-type phosphatase domain"/>
    <property type="match status" value="1"/>
</dbReference>
<evidence type="ECO:0000259" key="8">
    <source>
        <dbReference type="PROSITE" id="PS50885"/>
    </source>
</evidence>
<evidence type="ECO:0000256" key="5">
    <source>
        <dbReference type="ARBA" id="ARBA00022989"/>
    </source>
</evidence>
<dbReference type="Pfam" id="PF08269">
    <property type="entry name" value="dCache_2"/>
    <property type="match status" value="1"/>
</dbReference>
<dbReference type="GO" id="GO:0016791">
    <property type="term" value="F:phosphatase activity"/>
    <property type="evidence" value="ECO:0007669"/>
    <property type="project" value="TreeGrafter"/>
</dbReference>
<evidence type="ECO:0000313" key="10">
    <source>
        <dbReference type="EMBL" id="MBE9607996.1"/>
    </source>
</evidence>
<evidence type="ECO:0000256" key="7">
    <source>
        <dbReference type="SAM" id="Phobius"/>
    </source>
</evidence>
<dbReference type="GO" id="GO:0007165">
    <property type="term" value="P:signal transduction"/>
    <property type="evidence" value="ECO:0007669"/>
    <property type="project" value="InterPro"/>
</dbReference>
<dbReference type="InterPro" id="IPR001932">
    <property type="entry name" value="PPM-type_phosphatase-like_dom"/>
</dbReference>
<dbReference type="EMBL" id="JADFUA010000001">
    <property type="protein sequence ID" value="MBE9607996.1"/>
    <property type="molecule type" value="Genomic_DNA"/>
</dbReference>
<proteinExistence type="predicted"/>
<keyword evidence="6 7" id="KW-0472">Membrane</keyword>
<dbReference type="PANTHER" id="PTHR43156:SF2">
    <property type="entry name" value="STAGE II SPORULATION PROTEIN E"/>
    <property type="match status" value="1"/>
</dbReference>
<dbReference type="SMART" id="SM00331">
    <property type="entry name" value="PP2C_SIG"/>
    <property type="match status" value="1"/>
</dbReference>
<sequence>MRLAIHSLKARIFLALAAILGLVACVVMAHSLLAVRESAIVAEQRSVQNVLRMAELAIRSEYHTLLAGKVALVQERKARFREFDRVILQTLAHYQNLATQGQLSEQEARTQALAWLQKIRPVGGEYLLVFDRDGVALVYPEPALLGTQLSGYTDFKGRSVVAAAWDEADRYGETVLIYDWKAVGSNRLVQRYGHFLPFRPWNWMVASVGRVDEVQGEADARLAQFRTELARSLGQVEVSGNGAVVIFDGQGQWVVPPAAANDDIDPRAKTALRAAAGNRDAVHFQGRDGRVMQGWATYVRALDWYVAVAAPEAALTAPARNLVTRQALVFAGGLLLGLLLAWAVASGIARPLVRLGQYAKGLAGADFSAAPVQSMPADLADGRQDEIGALARSFASMETALYRNVRSLVEITGERERIEGELGVARDIQLGLLPKMFPAFPERPEIDLHATLVSAREIGGDLYDFFLTGDTLNFTIGDVAGKGVPAALFMAITKTLMKAAGESCTTPGAAVCQVNDHLARDNPNLMFVTAFNGVLDLHTGELQFANAGHNPPLILRADGRCEILRNISGPALGAFEDMEYASFTEYLQPGDWLLLYTDGVTEAMDAAGQLYGETRLAQLMAACDTRGNAEQRVNTLMADLATHVGAADQSDDITVLAIRYLGAATHTDKEET</sequence>
<evidence type="ECO:0000256" key="1">
    <source>
        <dbReference type="ARBA" id="ARBA00004651"/>
    </source>
</evidence>
<evidence type="ECO:0000256" key="4">
    <source>
        <dbReference type="ARBA" id="ARBA00022801"/>
    </source>
</evidence>
<keyword evidence="3 7" id="KW-0812">Transmembrane</keyword>
<keyword evidence="2" id="KW-1003">Cell membrane</keyword>
<dbReference type="SUPFAM" id="SSF81606">
    <property type="entry name" value="PP2C-like"/>
    <property type="match status" value="1"/>
</dbReference>
<evidence type="ECO:0000256" key="6">
    <source>
        <dbReference type="ARBA" id="ARBA00023136"/>
    </source>
</evidence>
<dbReference type="RefSeq" id="WP_194114503.1">
    <property type="nucleotide sequence ID" value="NZ_JADFUA010000001.1"/>
</dbReference>
<dbReference type="Proteomes" id="UP000604481">
    <property type="component" value="Unassembled WGS sequence"/>
</dbReference>
<evidence type="ECO:0000259" key="9">
    <source>
        <dbReference type="PROSITE" id="PS51746"/>
    </source>
</evidence>
<dbReference type="PROSITE" id="PS50885">
    <property type="entry name" value="HAMP"/>
    <property type="match status" value="1"/>
</dbReference>
<dbReference type="GO" id="GO:0005886">
    <property type="term" value="C:plasma membrane"/>
    <property type="evidence" value="ECO:0007669"/>
    <property type="project" value="UniProtKB-SubCell"/>
</dbReference>
<dbReference type="PROSITE" id="PS51257">
    <property type="entry name" value="PROKAR_LIPOPROTEIN"/>
    <property type="match status" value="1"/>
</dbReference>